<accession>X1C383</accession>
<dbReference type="CDD" id="cd00317">
    <property type="entry name" value="cyclophilin"/>
    <property type="match status" value="1"/>
</dbReference>
<dbReference type="InterPro" id="IPR029000">
    <property type="entry name" value="Cyclophilin-like_dom_sf"/>
</dbReference>
<dbReference type="Gene3D" id="2.40.100.10">
    <property type="entry name" value="Cyclophilin-like"/>
    <property type="match status" value="1"/>
</dbReference>
<keyword evidence="3" id="KW-0413">Isomerase</keyword>
<dbReference type="SUPFAM" id="SSF50891">
    <property type="entry name" value="Cyclophilin-like"/>
    <property type="match status" value="1"/>
</dbReference>
<dbReference type="AlphaFoldDB" id="X1C383"/>
<gene>
    <name evidence="5" type="ORF">S01H4_26822</name>
</gene>
<protein>
    <recommendedName>
        <fullName evidence="1">peptidylprolyl isomerase</fullName>
        <ecNumber evidence="1">5.2.1.8</ecNumber>
    </recommendedName>
</protein>
<evidence type="ECO:0000259" key="4">
    <source>
        <dbReference type="PROSITE" id="PS50072"/>
    </source>
</evidence>
<dbReference type="PRINTS" id="PR00153">
    <property type="entry name" value="CSAPPISMRASE"/>
</dbReference>
<feature type="domain" description="PPIase cyclophilin-type" evidence="4">
    <location>
        <begin position="12"/>
        <end position="148"/>
    </location>
</feature>
<dbReference type="InterPro" id="IPR002130">
    <property type="entry name" value="Cyclophilin-type_PPIase_dom"/>
</dbReference>
<feature type="non-terminal residue" evidence="5">
    <location>
        <position position="158"/>
    </location>
</feature>
<dbReference type="InterPro" id="IPR044666">
    <property type="entry name" value="Cyclophilin_A-like"/>
</dbReference>
<name>X1C383_9ZZZZ</name>
<keyword evidence="2" id="KW-0697">Rotamase</keyword>
<evidence type="ECO:0000256" key="3">
    <source>
        <dbReference type="ARBA" id="ARBA00023235"/>
    </source>
</evidence>
<dbReference type="PANTHER" id="PTHR45625">
    <property type="entry name" value="PEPTIDYL-PROLYL CIS-TRANS ISOMERASE-RELATED"/>
    <property type="match status" value="1"/>
</dbReference>
<dbReference type="Pfam" id="PF00160">
    <property type="entry name" value="Pro_isomerase"/>
    <property type="match status" value="1"/>
</dbReference>
<dbReference type="PANTHER" id="PTHR45625:SF4">
    <property type="entry name" value="PEPTIDYLPROLYL ISOMERASE DOMAIN AND WD REPEAT-CONTAINING PROTEIN 1"/>
    <property type="match status" value="1"/>
</dbReference>
<dbReference type="GO" id="GO:0003755">
    <property type="term" value="F:peptidyl-prolyl cis-trans isomerase activity"/>
    <property type="evidence" value="ECO:0007669"/>
    <property type="project" value="UniProtKB-KW"/>
</dbReference>
<sequence>MTTRITIVTNKGDINLNLFDDAPMTVASFLFLAKEGFYNGIIFHRVIEDFMIQVGCPLGQGTGGPRDKGINSFPYQGQQVNYPFKDEFQSGRTFDKPGILAMANAGPGTNGSQLFITHVPTSHLNNKHTIFGEVASPQDKTIVDSIQKGDKIIDIKIV</sequence>
<reference evidence="5" key="1">
    <citation type="journal article" date="2014" name="Front. Microbiol.">
        <title>High frequency of phylogenetically diverse reductive dehalogenase-homologous genes in deep subseafloor sedimentary metagenomes.</title>
        <authorList>
            <person name="Kawai M."/>
            <person name="Futagami T."/>
            <person name="Toyoda A."/>
            <person name="Takaki Y."/>
            <person name="Nishi S."/>
            <person name="Hori S."/>
            <person name="Arai W."/>
            <person name="Tsubouchi T."/>
            <person name="Morono Y."/>
            <person name="Uchiyama I."/>
            <person name="Ito T."/>
            <person name="Fujiyama A."/>
            <person name="Inagaki F."/>
            <person name="Takami H."/>
        </authorList>
    </citation>
    <scope>NUCLEOTIDE SEQUENCE</scope>
    <source>
        <strain evidence="5">Expedition CK06-06</strain>
    </source>
</reference>
<dbReference type="PROSITE" id="PS50072">
    <property type="entry name" value="CSA_PPIASE_2"/>
    <property type="match status" value="1"/>
</dbReference>
<organism evidence="5">
    <name type="scientific">marine sediment metagenome</name>
    <dbReference type="NCBI Taxonomy" id="412755"/>
    <lineage>
        <taxon>unclassified sequences</taxon>
        <taxon>metagenomes</taxon>
        <taxon>ecological metagenomes</taxon>
    </lineage>
</organism>
<evidence type="ECO:0000313" key="5">
    <source>
        <dbReference type="EMBL" id="GAG87827.1"/>
    </source>
</evidence>
<dbReference type="EC" id="5.2.1.8" evidence="1"/>
<evidence type="ECO:0000256" key="1">
    <source>
        <dbReference type="ARBA" id="ARBA00013194"/>
    </source>
</evidence>
<dbReference type="InterPro" id="IPR024936">
    <property type="entry name" value="Cyclophilin-type_PPIase"/>
</dbReference>
<evidence type="ECO:0000256" key="2">
    <source>
        <dbReference type="ARBA" id="ARBA00023110"/>
    </source>
</evidence>
<proteinExistence type="predicted"/>
<dbReference type="PIRSF" id="PIRSF001467">
    <property type="entry name" value="Peptidylpro_ismrse"/>
    <property type="match status" value="1"/>
</dbReference>
<comment type="caution">
    <text evidence="5">The sequence shown here is derived from an EMBL/GenBank/DDBJ whole genome shotgun (WGS) entry which is preliminary data.</text>
</comment>
<dbReference type="EMBL" id="BART01012990">
    <property type="protein sequence ID" value="GAG87827.1"/>
    <property type="molecule type" value="Genomic_DNA"/>
</dbReference>